<accession>A0A9P4H5T1</accession>
<name>A0A9P4H5T1_9PLEO</name>
<protein>
    <submittedName>
        <fullName evidence="1">Uncharacterized protein</fullName>
    </submittedName>
</protein>
<dbReference type="Proteomes" id="UP000799777">
    <property type="component" value="Unassembled WGS sequence"/>
</dbReference>
<sequence length="139" mass="15799">MVSPNIQYLDSVAALSSSAPSDHAHVIDVTSYKMPEGWQSTTTKLQDAVATMLHQIPFEGSTALAAFLDSRRPNFKLLQKYVDTRKTDKIVIAKREDQAILWDAQTPSGLSLRPERKPNYEQVWWQVSVLRRSVSVWRV</sequence>
<comment type="caution">
    <text evidence="1">The sequence shown here is derived from an EMBL/GenBank/DDBJ whole genome shotgun (WGS) entry which is preliminary data.</text>
</comment>
<gene>
    <name evidence="1" type="ORF">EK21DRAFT_114271</name>
</gene>
<organism evidence="1 2">
    <name type="scientific">Setomelanomma holmii</name>
    <dbReference type="NCBI Taxonomy" id="210430"/>
    <lineage>
        <taxon>Eukaryota</taxon>
        <taxon>Fungi</taxon>
        <taxon>Dikarya</taxon>
        <taxon>Ascomycota</taxon>
        <taxon>Pezizomycotina</taxon>
        <taxon>Dothideomycetes</taxon>
        <taxon>Pleosporomycetidae</taxon>
        <taxon>Pleosporales</taxon>
        <taxon>Pleosporineae</taxon>
        <taxon>Phaeosphaeriaceae</taxon>
        <taxon>Setomelanomma</taxon>
    </lineage>
</organism>
<keyword evidence="2" id="KW-1185">Reference proteome</keyword>
<dbReference type="OrthoDB" id="3795731at2759"/>
<reference evidence="1" key="1">
    <citation type="journal article" date="2020" name="Stud. Mycol.">
        <title>101 Dothideomycetes genomes: a test case for predicting lifestyles and emergence of pathogens.</title>
        <authorList>
            <person name="Haridas S."/>
            <person name="Albert R."/>
            <person name="Binder M."/>
            <person name="Bloem J."/>
            <person name="Labutti K."/>
            <person name="Salamov A."/>
            <person name="Andreopoulos B."/>
            <person name="Baker S."/>
            <person name="Barry K."/>
            <person name="Bills G."/>
            <person name="Bluhm B."/>
            <person name="Cannon C."/>
            <person name="Castanera R."/>
            <person name="Culley D."/>
            <person name="Daum C."/>
            <person name="Ezra D."/>
            <person name="Gonzalez J."/>
            <person name="Henrissat B."/>
            <person name="Kuo A."/>
            <person name="Liang C."/>
            <person name="Lipzen A."/>
            <person name="Lutzoni F."/>
            <person name="Magnuson J."/>
            <person name="Mondo S."/>
            <person name="Nolan M."/>
            <person name="Ohm R."/>
            <person name="Pangilinan J."/>
            <person name="Park H.-J."/>
            <person name="Ramirez L."/>
            <person name="Alfaro M."/>
            <person name="Sun H."/>
            <person name="Tritt A."/>
            <person name="Yoshinaga Y."/>
            <person name="Zwiers L.-H."/>
            <person name="Turgeon B."/>
            <person name="Goodwin S."/>
            <person name="Spatafora J."/>
            <person name="Crous P."/>
            <person name="Grigoriev I."/>
        </authorList>
    </citation>
    <scope>NUCLEOTIDE SEQUENCE</scope>
    <source>
        <strain evidence="1">CBS 110217</strain>
    </source>
</reference>
<proteinExistence type="predicted"/>
<dbReference type="EMBL" id="ML978218">
    <property type="protein sequence ID" value="KAF2028069.1"/>
    <property type="molecule type" value="Genomic_DNA"/>
</dbReference>
<dbReference type="AlphaFoldDB" id="A0A9P4H5T1"/>
<evidence type="ECO:0000313" key="1">
    <source>
        <dbReference type="EMBL" id="KAF2028069.1"/>
    </source>
</evidence>
<evidence type="ECO:0000313" key="2">
    <source>
        <dbReference type="Proteomes" id="UP000799777"/>
    </source>
</evidence>